<accession>A0A0G4HMZ6</accession>
<evidence type="ECO:0000313" key="2">
    <source>
        <dbReference type="EMBL" id="CEM45488.1"/>
    </source>
</evidence>
<dbReference type="PhylomeDB" id="A0A0G4HMZ6"/>
<feature type="compositionally biased region" description="Pro residues" evidence="1">
    <location>
        <begin position="9"/>
        <end position="20"/>
    </location>
</feature>
<feature type="region of interest" description="Disordered" evidence="1">
    <location>
        <begin position="1"/>
        <end position="34"/>
    </location>
</feature>
<gene>
    <name evidence="2" type="ORF">Cvel_7543</name>
</gene>
<dbReference type="EMBL" id="CDMZ01003199">
    <property type="protein sequence ID" value="CEM45488.1"/>
    <property type="molecule type" value="Genomic_DNA"/>
</dbReference>
<evidence type="ECO:0000256" key="1">
    <source>
        <dbReference type="SAM" id="MobiDB-lite"/>
    </source>
</evidence>
<dbReference type="VEuPathDB" id="CryptoDB:Cvel_7543"/>
<name>A0A0G4HMZ6_9ALVE</name>
<proteinExistence type="predicted"/>
<organism evidence="2">
    <name type="scientific">Chromera velia CCMP2878</name>
    <dbReference type="NCBI Taxonomy" id="1169474"/>
    <lineage>
        <taxon>Eukaryota</taxon>
        <taxon>Sar</taxon>
        <taxon>Alveolata</taxon>
        <taxon>Colpodellida</taxon>
        <taxon>Chromeraceae</taxon>
        <taxon>Chromera</taxon>
    </lineage>
</organism>
<protein>
    <submittedName>
        <fullName evidence="2">Uncharacterized protein</fullName>
    </submittedName>
</protein>
<sequence>MQSLLQTVPPGPIPNTPLPPDSRDRPDDSPALPASQARSFRSLLGGLAWVAQDTRPDLVEACNELSRSVACLTERSLSYLHGAVHYAAATKHRTLYIRRDDTPKRSEPLDVTGWGDAALGTAGCAHPHPHTGWLIAIRNSLIHWRSFRQPRIARSSARAELYALHDLVDFMEFVLPCLWVVWGEEVSDTVHTDAQDVLHLVAADHPHPREWSVTKVIESLQEKLLERSLSTLVIQSLALRDALDVCCICLYHISTDLNRADPLTKNMAPTFLLPFFSQHIPDE</sequence>
<dbReference type="AlphaFoldDB" id="A0A0G4HMZ6"/>
<reference evidence="2" key="1">
    <citation type="submission" date="2014-11" db="EMBL/GenBank/DDBJ databases">
        <authorList>
            <person name="Otto D Thomas"/>
            <person name="Naeem Raeece"/>
        </authorList>
    </citation>
    <scope>NUCLEOTIDE SEQUENCE</scope>
</reference>